<evidence type="ECO:0000313" key="1">
    <source>
        <dbReference type="EMBL" id="SMX50385.1"/>
    </source>
</evidence>
<evidence type="ECO:0000313" key="2">
    <source>
        <dbReference type="Proteomes" id="UP000207598"/>
    </source>
</evidence>
<accession>A0A238L5M1</accession>
<organism evidence="1 2">
    <name type="scientific">Maliponia aquimaris</name>
    <dbReference type="NCBI Taxonomy" id="1673631"/>
    <lineage>
        <taxon>Bacteria</taxon>
        <taxon>Pseudomonadati</taxon>
        <taxon>Pseudomonadota</taxon>
        <taxon>Alphaproteobacteria</taxon>
        <taxon>Rhodobacterales</taxon>
        <taxon>Paracoccaceae</taxon>
        <taxon>Maliponia</taxon>
    </lineage>
</organism>
<dbReference type="AlphaFoldDB" id="A0A238L5M1"/>
<reference evidence="1 2" key="1">
    <citation type="submission" date="2017-05" db="EMBL/GenBank/DDBJ databases">
        <authorList>
            <person name="Song R."/>
            <person name="Chenine A.L."/>
            <person name="Ruprecht R.M."/>
        </authorList>
    </citation>
    <scope>NUCLEOTIDE SEQUENCE [LARGE SCALE GENOMIC DNA]</scope>
    <source>
        <strain evidence="1 2">CECT 8898</strain>
    </source>
</reference>
<sequence length="103" mass="11111">MEPALQINSVFRGAGWQIVKPLEPLAPSALAEDLAQYAKGPMVVAFGYFDDGTGDRDSGEFRICAVRGQAWQTPVAALSLRDANMALDLLRQMPGLLGRLGHL</sequence>
<protein>
    <submittedName>
        <fullName evidence="1">Uncharacterized protein</fullName>
    </submittedName>
</protein>
<dbReference type="RefSeq" id="WP_094023478.1">
    <property type="nucleotide sequence ID" value="NZ_FXYF01000022.1"/>
</dbReference>
<dbReference type="OrthoDB" id="7864524at2"/>
<gene>
    <name evidence="1" type="ORF">MAA8898_04755</name>
</gene>
<dbReference type="Proteomes" id="UP000207598">
    <property type="component" value="Unassembled WGS sequence"/>
</dbReference>
<name>A0A238L5M1_9RHOB</name>
<proteinExistence type="predicted"/>
<dbReference type="EMBL" id="FXYF01000022">
    <property type="protein sequence ID" value="SMX50385.1"/>
    <property type="molecule type" value="Genomic_DNA"/>
</dbReference>
<keyword evidence="2" id="KW-1185">Reference proteome</keyword>